<keyword evidence="3 9" id="KW-0812">Transmembrane</keyword>
<dbReference type="Proteomes" id="UP000276776">
    <property type="component" value="Unassembled WGS sequence"/>
</dbReference>
<comment type="similarity">
    <text evidence="9">Belongs to the G-protein coupled receptor 1 family.</text>
</comment>
<sequence>MNLLVLLLAIFPIIMTIGTVLGNILVLIAVVLSNGHPTRFLIANLAVADLFVGTIVMPLAVSNILTRSRWIYGLGLCKLWISLDVICSTASIVTLCAISCDRYIGVTRPLQYNVYVTRTRVLYTCFGIWLISVAILSATVRWTRSEVLDWKCNVAAELRLVFESTIGSFFIPLIIICFLYYRIFQVVNKGYCPSAKPASIQYKGKKRVRVTLLSWAQYREPEKERQCRRAFQKQRKTAKTLGIVVGAFILCWTPFFVLHSLSGLFETQLVPHYIMDIFTWLGYFNSMLNPFIYGTTMKSFRNSFRSIIVHINFCLLISNRFFNNRKEIKRSGLHISTKQYSTRIVTADSSLSEIHISNEHLSDKELAKALKLTPRSHADANFAQKLSNDLKVNKTNSDSITSLLNLKLYSMLVNFRSTDL</sequence>
<feature type="transmembrane region" description="Helical" evidence="10">
    <location>
        <begin position="121"/>
        <end position="140"/>
    </location>
</feature>
<dbReference type="InterPro" id="IPR017452">
    <property type="entry name" value="GPCR_Rhodpsn_7TM"/>
</dbReference>
<keyword evidence="13" id="KW-1185">Reference proteome</keyword>
<feature type="transmembrane region" description="Helical" evidence="10">
    <location>
        <begin position="40"/>
        <end position="60"/>
    </location>
</feature>
<dbReference type="Pfam" id="PF00001">
    <property type="entry name" value="7tm_1"/>
    <property type="match status" value="1"/>
</dbReference>
<feature type="transmembrane region" description="Helical" evidence="10">
    <location>
        <begin position="160"/>
        <end position="181"/>
    </location>
</feature>
<proteinExistence type="inferred from homology"/>
<keyword evidence="8 9" id="KW-0807">Transducer</keyword>
<dbReference type="PROSITE" id="PS50262">
    <property type="entry name" value="G_PROTEIN_RECEP_F1_2"/>
    <property type="match status" value="1"/>
</dbReference>
<keyword evidence="6 10" id="KW-0472">Membrane</keyword>
<dbReference type="Gene3D" id="1.20.1070.10">
    <property type="entry name" value="Rhodopsin 7-helix transmembrane proteins"/>
    <property type="match status" value="1"/>
</dbReference>
<dbReference type="InterPro" id="IPR000276">
    <property type="entry name" value="GPCR_Rhodpsn"/>
</dbReference>
<feature type="transmembrane region" description="Helical" evidence="10">
    <location>
        <begin position="6"/>
        <end position="33"/>
    </location>
</feature>
<evidence type="ECO:0000256" key="1">
    <source>
        <dbReference type="ARBA" id="ARBA00004651"/>
    </source>
</evidence>
<feature type="transmembrane region" description="Helical" evidence="10">
    <location>
        <begin position="80"/>
        <end position="100"/>
    </location>
</feature>
<name>A0A158RCZ0_THECL</name>
<evidence type="ECO:0000313" key="13">
    <source>
        <dbReference type="Proteomes" id="UP000276776"/>
    </source>
</evidence>
<keyword evidence="5 9" id="KW-0297">G-protein coupled receptor</keyword>
<evidence type="ECO:0000313" key="12">
    <source>
        <dbReference type="EMBL" id="VDN07038.1"/>
    </source>
</evidence>
<dbReference type="PROSITE" id="PS00237">
    <property type="entry name" value="G_PROTEIN_RECEP_F1_1"/>
    <property type="match status" value="1"/>
</dbReference>
<dbReference type="AlphaFoldDB" id="A0A158RCZ0"/>
<comment type="subcellular location">
    <subcellularLocation>
        <location evidence="1">Cell membrane</location>
        <topology evidence="1">Multi-pass membrane protein</topology>
    </subcellularLocation>
</comment>
<dbReference type="OMA" id="RIWISLD"/>
<dbReference type="GO" id="GO:0004937">
    <property type="term" value="F:alpha1-adrenergic receptor activity"/>
    <property type="evidence" value="ECO:0007669"/>
    <property type="project" value="TreeGrafter"/>
</dbReference>
<evidence type="ECO:0000256" key="4">
    <source>
        <dbReference type="ARBA" id="ARBA00022989"/>
    </source>
</evidence>
<protein>
    <submittedName>
        <fullName evidence="14">G_PROTEIN_RECEP_F1_2 domain-containing protein</fullName>
    </submittedName>
</protein>
<reference evidence="12 13" key="2">
    <citation type="submission" date="2018-11" db="EMBL/GenBank/DDBJ databases">
        <authorList>
            <consortium name="Pathogen Informatics"/>
        </authorList>
    </citation>
    <scope>NUCLEOTIDE SEQUENCE [LARGE SCALE GENOMIC DNA]</scope>
</reference>
<dbReference type="PANTHER" id="PTHR24248">
    <property type="entry name" value="ADRENERGIC RECEPTOR-RELATED G-PROTEIN COUPLED RECEPTOR"/>
    <property type="match status" value="1"/>
</dbReference>
<gene>
    <name evidence="12" type="ORF">TCLT_LOCUS9408</name>
</gene>
<organism evidence="14">
    <name type="scientific">Thelazia callipaeda</name>
    <name type="common">Oriental eyeworm</name>
    <name type="synonym">Parasitic nematode</name>
    <dbReference type="NCBI Taxonomy" id="103827"/>
    <lineage>
        <taxon>Eukaryota</taxon>
        <taxon>Metazoa</taxon>
        <taxon>Ecdysozoa</taxon>
        <taxon>Nematoda</taxon>
        <taxon>Chromadorea</taxon>
        <taxon>Rhabditida</taxon>
        <taxon>Spirurina</taxon>
        <taxon>Spiruromorpha</taxon>
        <taxon>Thelazioidea</taxon>
        <taxon>Thelaziidae</taxon>
        <taxon>Thelazia</taxon>
    </lineage>
</organism>
<dbReference type="SMART" id="SM01381">
    <property type="entry name" value="7TM_GPCR_Srsx"/>
    <property type="match status" value="1"/>
</dbReference>
<evidence type="ECO:0000256" key="8">
    <source>
        <dbReference type="ARBA" id="ARBA00023224"/>
    </source>
</evidence>
<evidence type="ECO:0000256" key="9">
    <source>
        <dbReference type="RuleBase" id="RU000688"/>
    </source>
</evidence>
<keyword evidence="7 9" id="KW-0675">Receptor</keyword>
<keyword evidence="4 10" id="KW-1133">Transmembrane helix</keyword>
<dbReference type="GO" id="GO:0007204">
    <property type="term" value="P:positive regulation of cytosolic calcium ion concentration"/>
    <property type="evidence" value="ECO:0007669"/>
    <property type="project" value="TreeGrafter"/>
</dbReference>
<dbReference type="WBParaSite" id="TCLT_0000941901-mRNA-1">
    <property type="protein sequence ID" value="TCLT_0000941901-mRNA-1"/>
    <property type="gene ID" value="TCLT_0000941901"/>
</dbReference>
<dbReference type="STRING" id="103827.A0A158RCZ0"/>
<evidence type="ECO:0000256" key="2">
    <source>
        <dbReference type="ARBA" id="ARBA00022475"/>
    </source>
</evidence>
<evidence type="ECO:0000256" key="7">
    <source>
        <dbReference type="ARBA" id="ARBA00023170"/>
    </source>
</evidence>
<dbReference type="PANTHER" id="PTHR24248:SF72">
    <property type="entry name" value="G-PROTEIN COUPLED RECEPTORS FAMILY 1 PROFILE DOMAIN-CONTAINING PROTEIN"/>
    <property type="match status" value="1"/>
</dbReference>
<evidence type="ECO:0000256" key="6">
    <source>
        <dbReference type="ARBA" id="ARBA00023136"/>
    </source>
</evidence>
<dbReference type="GO" id="GO:0007267">
    <property type="term" value="P:cell-cell signaling"/>
    <property type="evidence" value="ECO:0007669"/>
    <property type="project" value="TreeGrafter"/>
</dbReference>
<dbReference type="GO" id="GO:0071880">
    <property type="term" value="P:adenylate cyclase-activating adrenergic receptor signaling pathway"/>
    <property type="evidence" value="ECO:0007669"/>
    <property type="project" value="TreeGrafter"/>
</dbReference>
<evidence type="ECO:0000259" key="11">
    <source>
        <dbReference type="PROSITE" id="PS50262"/>
    </source>
</evidence>
<dbReference type="CDD" id="cd14967">
    <property type="entry name" value="7tmA_amine_R-like"/>
    <property type="match status" value="1"/>
</dbReference>
<dbReference type="PRINTS" id="PR00237">
    <property type="entry name" value="GPCRRHODOPSN"/>
</dbReference>
<dbReference type="SUPFAM" id="SSF81321">
    <property type="entry name" value="Family A G protein-coupled receptor-like"/>
    <property type="match status" value="1"/>
</dbReference>
<evidence type="ECO:0000256" key="3">
    <source>
        <dbReference type="ARBA" id="ARBA00022692"/>
    </source>
</evidence>
<keyword evidence="2" id="KW-1003">Cell membrane</keyword>
<feature type="transmembrane region" description="Helical" evidence="10">
    <location>
        <begin position="241"/>
        <end position="261"/>
    </location>
</feature>
<dbReference type="GO" id="GO:0043410">
    <property type="term" value="P:positive regulation of MAPK cascade"/>
    <property type="evidence" value="ECO:0007669"/>
    <property type="project" value="TreeGrafter"/>
</dbReference>
<dbReference type="OrthoDB" id="5977853at2759"/>
<evidence type="ECO:0000256" key="10">
    <source>
        <dbReference type="SAM" id="Phobius"/>
    </source>
</evidence>
<dbReference type="GO" id="GO:0005886">
    <property type="term" value="C:plasma membrane"/>
    <property type="evidence" value="ECO:0007669"/>
    <property type="project" value="UniProtKB-SubCell"/>
</dbReference>
<dbReference type="EMBL" id="UYYF01004791">
    <property type="protein sequence ID" value="VDN07038.1"/>
    <property type="molecule type" value="Genomic_DNA"/>
</dbReference>
<evidence type="ECO:0000313" key="14">
    <source>
        <dbReference type="WBParaSite" id="TCLT_0000941901-mRNA-1"/>
    </source>
</evidence>
<dbReference type="PROSITE" id="PS50244">
    <property type="entry name" value="S5A_REDUCTASE"/>
    <property type="match status" value="1"/>
</dbReference>
<dbReference type="GO" id="GO:0007200">
    <property type="term" value="P:phospholipase C-activating G protein-coupled receptor signaling pathway"/>
    <property type="evidence" value="ECO:0007669"/>
    <property type="project" value="TreeGrafter"/>
</dbReference>
<feature type="domain" description="G-protein coupled receptors family 1 profile" evidence="11">
    <location>
        <begin position="22"/>
        <end position="293"/>
    </location>
</feature>
<feature type="transmembrane region" description="Helical" evidence="10">
    <location>
        <begin position="273"/>
        <end position="292"/>
    </location>
</feature>
<evidence type="ECO:0000256" key="5">
    <source>
        <dbReference type="ARBA" id="ARBA00023040"/>
    </source>
</evidence>
<accession>A0A158RCZ0</accession>
<reference evidence="14" key="1">
    <citation type="submission" date="2016-04" db="UniProtKB">
        <authorList>
            <consortium name="WormBaseParasite"/>
        </authorList>
    </citation>
    <scope>IDENTIFICATION</scope>
</reference>